<sequence length="819" mass="94238">MIKIKQLSKTFGMKHNPTKVLKDVTVDFPEKGLVVILGHSGSGKTTLLNIMGGLERPTQGEIIIDEKILKNNSDKDFDFLRNQEIGYVFQNYNLIPALTVYENVALSLRIKGYTDENEIEKRVFYTLKAVNMFYFRGRLVTQLSGGQQQRVAIARALVKNPKFILADEPTGNLDSKNTFEIMNIIKKIAEEKLVILVSHEKDLVSHYADRIIEIKDGIITNDYVNQKSAQYVVDDNTIYIKDLEEDIKIKEKSWDLNVYSDEKVKLHDYKVSLILRNGTLYLNTQGPIKNIKVINNDSNIMIDETKKKADILEEVQYSDFDLKELQDEHDTKYYKTFMTYKKAFADAFHKLFSMQKRTRLMFFIFILMGLVISIGVPFINNVLSDRAIYLSDQPNYVRVNSLASNTPNYRFLESLENINDHEFFINVYPTSNIRFNVYSMRGFVENLIYADIGIHDHIHQNELVYGRLPENQYELAIDYSLIREDYTNSNSMLKSVGVWNYKQIIGREIVNIYMPNKPFVITGIVDTGAKRFYAAKEAMAFLASNNGVPYLPSEMFIGDENLVLNGKMPSPFDPIVNEHEVIVPAHYINIYPALETFDFSNGRYQFDYNIFATGIYEYTDDNNFDHLMLTHHADVAYRIFQYSINQRTTYIYSNNPQRVMLTLEDSYRNVQVDSPYMEAMKEGKVFLMGLQSFVALGVLLIVLSVACIYFMLKSSMTANIYEISIYRALGVKKRDISKRFIAETLVTLTFSSTICYAVGTYVLAKIDLAVLLQANYFLVTPLSIVSGLLIIYMIGLVGVIPIYRLLRKSPAQILSYYDI</sequence>
<dbReference type="PANTHER" id="PTHR42798">
    <property type="entry name" value="LIPOPROTEIN-RELEASING SYSTEM ATP-BINDING PROTEIN LOLD"/>
    <property type="match status" value="1"/>
</dbReference>
<dbReference type="InterPro" id="IPR003593">
    <property type="entry name" value="AAA+_ATPase"/>
</dbReference>
<comment type="caution">
    <text evidence="12">The sequence shown here is derived from an EMBL/GenBank/DDBJ whole genome shotgun (WGS) entry which is preliminary data.</text>
</comment>
<dbReference type="PROSITE" id="PS50893">
    <property type="entry name" value="ABC_TRANSPORTER_2"/>
    <property type="match status" value="1"/>
</dbReference>
<evidence type="ECO:0000259" key="11">
    <source>
        <dbReference type="PROSITE" id="PS50893"/>
    </source>
</evidence>
<dbReference type="InterPro" id="IPR017911">
    <property type="entry name" value="MacB-like_ATP-bd"/>
</dbReference>
<feature type="transmembrane region" description="Helical" evidence="10">
    <location>
        <begin position="685"/>
        <end position="712"/>
    </location>
</feature>
<name>A0AAW6U8V3_9MOLU</name>
<feature type="transmembrane region" description="Helical" evidence="10">
    <location>
        <begin position="784"/>
        <end position="806"/>
    </location>
</feature>
<comment type="subcellular location">
    <subcellularLocation>
        <location evidence="1">Cell inner membrane</location>
        <topology evidence="1">Multi-pass membrane protein</topology>
    </subcellularLocation>
</comment>
<accession>A0AAW6U8V3</accession>
<keyword evidence="6 12" id="KW-0067">ATP-binding</keyword>
<dbReference type="InterPro" id="IPR003439">
    <property type="entry name" value="ABC_transporter-like_ATP-bd"/>
</dbReference>
<dbReference type="Gene3D" id="3.40.50.300">
    <property type="entry name" value="P-loop containing nucleotide triphosphate hydrolases"/>
    <property type="match status" value="1"/>
</dbReference>
<evidence type="ECO:0000256" key="6">
    <source>
        <dbReference type="ARBA" id="ARBA00022840"/>
    </source>
</evidence>
<dbReference type="SMART" id="SM00382">
    <property type="entry name" value="AAA"/>
    <property type="match status" value="1"/>
</dbReference>
<dbReference type="GO" id="GO:0005524">
    <property type="term" value="F:ATP binding"/>
    <property type="evidence" value="ECO:0007669"/>
    <property type="project" value="UniProtKB-KW"/>
</dbReference>
<evidence type="ECO:0000313" key="13">
    <source>
        <dbReference type="Proteomes" id="UP001431532"/>
    </source>
</evidence>
<dbReference type="RefSeq" id="WP_282839317.1">
    <property type="nucleotide sequence ID" value="NZ_JASCXW010000013.1"/>
</dbReference>
<evidence type="ECO:0000256" key="9">
    <source>
        <dbReference type="ARBA" id="ARBA00038388"/>
    </source>
</evidence>
<dbReference type="InterPro" id="IPR003838">
    <property type="entry name" value="ABC3_permease_C"/>
</dbReference>
<evidence type="ECO:0000256" key="3">
    <source>
        <dbReference type="ARBA" id="ARBA00022475"/>
    </source>
</evidence>
<keyword evidence="5" id="KW-0547">Nucleotide-binding</keyword>
<dbReference type="GO" id="GO:0005886">
    <property type="term" value="C:plasma membrane"/>
    <property type="evidence" value="ECO:0007669"/>
    <property type="project" value="UniProtKB-SubCell"/>
</dbReference>
<reference evidence="12" key="1">
    <citation type="submission" date="2023-05" db="EMBL/GenBank/DDBJ databases">
        <title>Mariniplasma microaerophilum sp. nov., a novel anaerobic mollicute isolated from terrestrial mud volcano, Taman Peninsula, Russia.</title>
        <authorList>
            <person name="Khomyakova M.A."/>
            <person name="Merkel A.Y."/>
            <person name="Slobodkin A.I."/>
        </authorList>
    </citation>
    <scope>NUCLEOTIDE SEQUENCE</scope>
    <source>
        <strain evidence="12">M4Ah</strain>
    </source>
</reference>
<dbReference type="EMBL" id="JASCXW010000013">
    <property type="protein sequence ID" value="MDI6452892.1"/>
    <property type="molecule type" value="Genomic_DNA"/>
</dbReference>
<protein>
    <submittedName>
        <fullName evidence="12">ATP-binding cassette domain-containing protein</fullName>
    </submittedName>
</protein>
<dbReference type="InterPro" id="IPR017871">
    <property type="entry name" value="ABC_transporter-like_CS"/>
</dbReference>
<gene>
    <name evidence="12" type="ORF">QJ521_04890</name>
</gene>
<keyword evidence="2" id="KW-0813">Transport</keyword>
<dbReference type="InterPro" id="IPR027417">
    <property type="entry name" value="P-loop_NTPase"/>
</dbReference>
<dbReference type="CDD" id="cd03255">
    <property type="entry name" value="ABC_MJ0796_LolCDE_FtsE"/>
    <property type="match status" value="1"/>
</dbReference>
<feature type="domain" description="ABC transporter" evidence="11">
    <location>
        <begin position="2"/>
        <end position="241"/>
    </location>
</feature>
<evidence type="ECO:0000256" key="2">
    <source>
        <dbReference type="ARBA" id="ARBA00022448"/>
    </source>
</evidence>
<comment type="similarity">
    <text evidence="9">Belongs to the ABC transporter superfamily. Macrolide exporter (TC 3.A.1.122) family.</text>
</comment>
<dbReference type="Proteomes" id="UP001431532">
    <property type="component" value="Unassembled WGS sequence"/>
</dbReference>
<keyword evidence="3" id="KW-1003">Cell membrane</keyword>
<feature type="transmembrane region" description="Helical" evidence="10">
    <location>
        <begin position="740"/>
        <end position="764"/>
    </location>
</feature>
<dbReference type="Pfam" id="PF00005">
    <property type="entry name" value="ABC_tran"/>
    <property type="match status" value="1"/>
</dbReference>
<dbReference type="GO" id="GO:0016887">
    <property type="term" value="F:ATP hydrolysis activity"/>
    <property type="evidence" value="ECO:0007669"/>
    <property type="project" value="InterPro"/>
</dbReference>
<proteinExistence type="inferred from homology"/>
<evidence type="ECO:0000256" key="1">
    <source>
        <dbReference type="ARBA" id="ARBA00004429"/>
    </source>
</evidence>
<dbReference type="Pfam" id="PF02687">
    <property type="entry name" value="FtsX"/>
    <property type="match status" value="1"/>
</dbReference>
<dbReference type="AlphaFoldDB" id="A0AAW6U8V3"/>
<keyword evidence="8 10" id="KW-0472">Membrane</keyword>
<keyword evidence="7 10" id="KW-1133">Transmembrane helix</keyword>
<organism evidence="12 13">
    <name type="scientific">Peloplasma aerotolerans</name>
    <dbReference type="NCBI Taxonomy" id="3044389"/>
    <lineage>
        <taxon>Bacteria</taxon>
        <taxon>Bacillati</taxon>
        <taxon>Mycoplasmatota</taxon>
        <taxon>Mollicutes</taxon>
        <taxon>Acholeplasmatales</taxon>
        <taxon>Acholeplasmataceae</taxon>
        <taxon>Peloplasma</taxon>
    </lineage>
</organism>
<dbReference type="PROSITE" id="PS00211">
    <property type="entry name" value="ABC_TRANSPORTER_1"/>
    <property type="match status" value="1"/>
</dbReference>
<keyword evidence="4 10" id="KW-0812">Transmembrane</keyword>
<dbReference type="FunFam" id="3.40.50.300:FF:000056">
    <property type="entry name" value="Cell division ATP-binding protein FtsE"/>
    <property type="match status" value="1"/>
</dbReference>
<feature type="transmembrane region" description="Helical" evidence="10">
    <location>
        <begin position="360"/>
        <end position="379"/>
    </location>
</feature>
<evidence type="ECO:0000256" key="4">
    <source>
        <dbReference type="ARBA" id="ARBA00022692"/>
    </source>
</evidence>
<dbReference type="PANTHER" id="PTHR42798:SF4">
    <property type="entry name" value="ABC TRANSPORTER DOMAIN-CONTAINING PROTEIN"/>
    <property type="match status" value="1"/>
</dbReference>
<evidence type="ECO:0000256" key="10">
    <source>
        <dbReference type="SAM" id="Phobius"/>
    </source>
</evidence>
<evidence type="ECO:0000256" key="7">
    <source>
        <dbReference type="ARBA" id="ARBA00022989"/>
    </source>
</evidence>
<dbReference type="SUPFAM" id="SSF52540">
    <property type="entry name" value="P-loop containing nucleoside triphosphate hydrolases"/>
    <property type="match status" value="1"/>
</dbReference>
<evidence type="ECO:0000256" key="8">
    <source>
        <dbReference type="ARBA" id="ARBA00023136"/>
    </source>
</evidence>
<keyword evidence="13" id="KW-1185">Reference proteome</keyword>
<evidence type="ECO:0000313" key="12">
    <source>
        <dbReference type="EMBL" id="MDI6452892.1"/>
    </source>
</evidence>
<evidence type="ECO:0000256" key="5">
    <source>
        <dbReference type="ARBA" id="ARBA00022741"/>
    </source>
</evidence>